<dbReference type="Proteomes" id="UP001373714">
    <property type="component" value="Unassembled WGS sequence"/>
</dbReference>
<evidence type="ECO:0000256" key="1">
    <source>
        <dbReference type="SAM" id="MobiDB-lite"/>
    </source>
</evidence>
<feature type="compositionally biased region" description="Acidic residues" evidence="1">
    <location>
        <begin position="312"/>
        <end position="336"/>
    </location>
</feature>
<keyword evidence="3" id="KW-1185">Reference proteome</keyword>
<name>A0AAV9UN39_9PEZI</name>
<feature type="compositionally biased region" description="Acidic residues" evidence="1">
    <location>
        <begin position="271"/>
        <end position="304"/>
    </location>
</feature>
<evidence type="ECO:0000313" key="3">
    <source>
        <dbReference type="Proteomes" id="UP001373714"/>
    </source>
</evidence>
<evidence type="ECO:0000313" key="2">
    <source>
        <dbReference type="EMBL" id="KAK6343487.1"/>
    </source>
</evidence>
<proteinExistence type="predicted"/>
<feature type="compositionally biased region" description="Basic and acidic residues" evidence="1">
    <location>
        <begin position="252"/>
        <end position="263"/>
    </location>
</feature>
<accession>A0AAV9UN39</accession>
<comment type="caution">
    <text evidence="2">The sequence shown here is derived from an EMBL/GenBank/DDBJ whole genome shotgun (WGS) entry which is preliminary data.</text>
</comment>
<protein>
    <recommendedName>
        <fullName evidence="4">Clr5 domain-containing protein</fullName>
    </recommendedName>
</protein>
<gene>
    <name evidence="2" type="ORF">TWF730_011077</name>
</gene>
<feature type="region of interest" description="Disordered" evidence="1">
    <location>
        <begin position="241"/>
        <end position="336"/>
    </location>
</feature>
<sequence length="901" mass="101011">MSNVVFRPWSQDSSYTSYLKIGDMEQYKEFILSMRKNGKMQKEILEALKGKGVELTDYRLKRLLDQWGASKNNMTKKCQMGIRFKIEKRRREDEKKAHKVVMKRSKRVLTEEEINEIMARSPGYFKGVKPNSQDTFVISTPTPKGGRVFPEDSFLFSENVQGGYDKLGDGQLQPSLPFDDAPGEMDIERGGEVDSCDALASDEMMIDPYHDIADDSDRLRSNGTGCQLVPNNVPIVNLPMEQREGGAGAGQEGEKYTTDRREEEMEQNLTDPEDDNTDSDDDITDPEYDITGAEEDIIDYEEEDGRGPGSDSGEEYQEDDTTDSEGGDWEDDGTDFEDDMELVDDVVEFYVNEGRKHKDEYGSATAGGHLIAEAEPEGSVEELKEVISSGLKGVLLRDAGAEPSESIGGGIKVHARGESGHDRGAMGAEEETALGRYARKRRYLFWEQVKRWKREAKSFLGEVTWLSKKRGVSLEKAADIVSRQWENTGNPYDERLPYHIYEQILGEEYDEDEDEGTLSVLAGNSNVEGVDNNYLCQILETNFTRLERAARRRPPEDIDRLNFDRRVVHVPFILRKFGSNHFFAANALNWAGTMSKSLIGDFELGDVLQVSALCAYNSTGTATLQDALGCVYSVDNLEGGHGLAVAADKARNDMPRALVQRYGRDHPKTLHFLSRLAYIYWDEGFQARSKLMVYGIVKTIERSYPIYPTHLKNSIKSCWGQLGDLLVLLGRSDLAARFLPEPSSWEGKPGVAEAAVPTGTCTYILGDAYANLGKYTQSLRALLSCWNGHSSKMGMDHPQSLQQIQLITKVMNLRGPQLYLSLDSTLTGILESMRKAGRAQNPVYRELRKAVKGGGFETQEYENIVAQLSAPRSRTPDLGDFMYSQGLECWLAHQDIYICGV</sequence>
<dbReference type="AlphaFoldDB" id="A0AAV9UN39"/>
<reference evidence="2 3" key="1">
    <citation type="submission" date="2019-10" db="EMBL/GenBank/DDBJ databases">
        <authorList>
            <person name="Palmer J.M."/>
        </authorList>
    </citation>
    <scope>NUCLEOTIDE SEQUENCE [LARGE SCALE GENOMIC DNA]</scope>
    <source>
        <strain evidence="2 3">TWF730</strain>
    </source>
</reference>
<evidence type="ECO:0008006" key="4">
    <source>
        <dbReference type="Google" id="ProtNLM"/>
    </source>
</evidence>
<dbReference type="EMBL" id="JAVHNS010000009">
    <property type="protein sequence ID" value="KAK6343487.1"/>
    <property type="molecule type" value="Genomic_DNA"/>
</dbReference>
<organism evidence="2 3">
    <name type="scientific">Orbilia blumenaviensis</name>
    <dbReference type="NCBI Taxonomy" id="1796055"/>
    <lineage>
        <taxon>Eukaryota</taxon>
        <taxon>Fungi</taxon>
        <taxon>Dikarya</taxon>
        <taxon>Ascomycota</taxon>
        <taxon>Pezizomycotina</taxon>
        <taxon>Orbiliomycetes</taxon>
        <taxon>Orbiliales</taxon>
        <taxon>Orbiliaceae</taxon>
        <taxon>Orbilia</taxon>
    </lineage>
</organism>